<evidence type="ECO:0000256" key="3">
    <source>
        <dbReference type="SAM" id="MobiDB-lite"/>
    </source>
</evidence>
<dbReference type="OrthoDB" id="4117572at2759"/>
<dbReference type="AlphaFoldDB" id="A0A0C3GXQ2"/>
<dbReference type="InParanoid" id="A0A0C3GXQ2"/>
<sequence length="592" mass="63980">MAHLKPDDAESSLWQGYSLHAPTPASAPPPTFETSSYAASAMGVPFQRQPQKGNYRSMDAIPTHARPAPGDLGGPGVLTTSPPPLSSHSSYPSLKRPFQPPEHQVYGGEPATEFRDDLPEPPKVSISHEHRLLSFSRSPEKHTILDSHGRVQQIELAAQIHGMFFLSEMTAPSGEGMVVQPELTCYRRNLFQISGTATTPRGPLSVITERGERIPIASMEVAVSATESVDGHSVKLIVIPWKTPPPKSPEVNPGQEHEPAPIPLQPLDVSSPEGNADFSVYPISYRRLQFRIATANNGRRRELQQHFTLHLDVVATLANDTKVNICETTTAPIVVRGRSPRNFQSRKEIPLLGSSASRGGPPELHAVPGLGIAAPAQAEKSSGPKGQNVDLQRSGFSFEGLPPTSGVIRQSTFPTYLPSHTPEQRTAPNTPGYQTPLSIDNYLQVNQPSPTAGSQLPIRQPPYGYAMTSSPPQIVPQTRFVDTNPRPSKSPRHVAPSELPANPSYPEQYGRGFAQQYGSGSEGMEPRGAQGGHFQPSMSMQAWTGAPDTSGIYGAPMRALASNLQEQYQFSGEAFPKSDGGNQPSNYSWSSS</sequence>
<proteinExistence type="predicted"/>
<feature type="domain" description="NDT80" evidence="4">
    <location>
        <begin position="112"/>
        <end position="347"/>
    </location>
</feature>
<dbReference type="GO" id="GO:0051321">
    <property type="term" value="P:meiotic cell cycle"/>
    <property type="evidence" value="ECO:0007669"/>
    <property type="project" value="TreeGrafter"/>
</dbReference>
<dbReference type="InterPro" id="IPR037141">
    <property type="entry name" value="NDT80_DNA-bd_dom_sf"/>
</dbReference>
<evidence type="ECO:0000256" key="2">
    <source>
        <dbReference type="PROSITE-ProRule" id="PRU00850"/>
    </source>
</evidence>
<dbReference type="Pfam" id="PF05224">
    <property type="entry name" value="NDT80_PhoG"/>
    <property type="match status" value="1"/>
</dbReference>
<dbReference type="EMBL" id="KN832885">
    <property type="protein sequence ID" value="KIM96014.1"/>
    <property type="molecule type" value="Genomic_DNA"/>
</dbReference>
<dbReference type="PANTHER" id="PTHR35144">
    <property type="entry name" value="MEIOSIS-SPECIFIC TRANSCRIPTION FACTOR NDT80"/>
    <property type="match status" value="1"/>
</dbReference>
<evidence type="ECO:0000313" key="6">
    <source>
        <dbReference type="Proteomes" id="UP000054321"/>
    </source>
</evidence>
<feature type="region of interest" description="Disordered" evidence="3">
    <location>
        <begin position="571"/>
        <end position="592"/>
    </location>
</feature>
<dbReference type="GO" id="GO:0045944">
    <property type="term" value="P:positive regulation of transcription by RNA polymerase II"/>
    <property type="evidence" value="ECO:0007669"/>
    <property type="project" value="TreeGrafter"/>
</dbReference>
<evidence type="ECO:0000259" key="4">
    <source>
        <dbReference type="PROSITE" id="PS51517"/>
    </source>
</evidence>
<feature type="region of interest" description="Disordered" evidence="3">
    <location>
        <begin position="376"/>
        <end position="403"/>
    </location>
</feature>
<dbReference type="GO" id="GO:0003677">
    <property type="term" value="F:DNA binding"/>
    <property type="evidence" value="ECO:0007669"/>
    <property type="project" value="UniProtKB-KW"/>
</dbReference>
<dbReference type="PANTHER" id="PTHR35144:SF4">
    <property type="entry name" value="TRANSCRIPTION FACTOR VIB-1"/>
    <property type="match status" value="1"/>
</dbReference>
<keyword evidence="1 2" id="KW-0238">DNA-binding</keyword>
<dbReference type="HOGENOM" id="CLU_019835_2_0_1"/>
<dbReference type="Gene3D" id="2.60.40.1390">
    <property type="entry name" value="NDT80 DNA-binding domain"/>
    <property type="match status" value="1"/>
</dbReference>
<dbReference type="InterPro" id="IPR052605">
    <property type="entry name" value="Fungal_trans_regulator"/>
</dbReference>
<feature type="DNA-binding region" description="NDT80" evidence="2">
    <location>
        <begin position="112"/>
        <end position="347"/>
    </location>
</feature>
<feature type="region of interest" description="Disordered" evidence="3">
    <location>
        <begin position="483"/>
        <end position="554"/>
    </location>
</feature>
<name>A0A0C3GXQ2_OIDMZ</name>
<evidence type="ECO:0000256" key="1">
    <source>
        <dbReference type="ARBA" id="ARBA00023125"/>
    </source>
</evidence>
<dbReference type="InterPro" id="IPR024061">
    <property type="entry name" value="NDT80_DNA-bd_dom"/>
</dbReference>
<dbReference type="SUPFAM" id="SSF49417">
    <property type="entry name" value="p53-like transcription factors"/>
    <property type="match status" value="1"/>
</dbReference>
<protein>
    <recommendedName>
        <fullName evidence="4">NDT80 domain-containing protein</fullName>
    </recommendedName>
</protein>
<dbReference type="GO" id="GO:0003700">
    <property type="term" value="F:DNA-binding transcription factor activity"/>
    <property type="evidence" value="ECO:0007669"/>
    <property type="project" value="UniProtKB-UniRule"/>
</dbReference>
<accession>A0A0C3GXQ2</accession>
<keyword evidence="6" id="KW-1185">Reference proteome</keyword>
<dbReference type="GO" id="GO:0000228">
    <property type="term" value="C:nuclear chromosome"/>
    <property type="evidence" value="ECO:0007669"/>
    <property type="project" value="TreeGrafter"/>
</dbReference>
<evidence type="ECO:0000313" key="5">
    <source>
        <dbReference type="EMBL" id="KIM96014.1"/>
    </source>
</evidence>
<feature type="compositionally biased region" description="Polar residues" evidence="3">
    <location>
        <begin position="580"/>
        <end position="592"/>
    </location>
</feature>
<reference evidence="6" key="2">
    <citation type="submission" date="2015-01" db="EMBL/GenBank/DDBJ databases">
        <title>Evolutionary Origins and Diversification of the Mycorrhizal Mutualists.</title>
        <authorList>
            <consortium name="DOE Joint Genome Institute"/>
            <consortium name="Mycorrhizal Genomics Consortium"/>
            <person name="Kohler A."/>
            <person name="Kuo A."/>
            <person name="Nagy L.G."/>
            <person name="Floudas D."/>
            <person name="Copeland A."/>
            <person name="Barry K.W."/>
            <person name="Cichocki N."/>
            <person name="Veneault-Fourrey C."/>
            <person name="LaButti K."/>
            <person name="Lindquist E.A."/>
            <person name="Lipzen A."/>
            <person name="Lundell T."/>
            <person name="Morin E."/>
            <person name="Murat C."/>
            <person name="Riley R."/>
            <person name="Ohm R."/>
            <person name="Sun H."/>
            <person name="Tunlid A."/>
            <person name="Henrissat B."/>
            <person name="Grigoriev I.V."/>
            <person name="Hibbett D.S."/>
            <person name="Martin F."/>
        </authorList>
    </citation>
    <scope>NUCLEOTIDE SEQUENCE [LARGE SCALE GENOMIC DNA]</scope>
    <source>
        <strain evidence="6">Zn</strain>
    </source>
</reference>
<feature type="region of interest" description="Disordered" evidence="3">
    <location>
        <begin position="1"/>
        <end position="91"/>
    </location>
</feature>
<dbReference type="InterPro" id="IPR008967">
    <property type="entry name" value="p53-like_TF_DNA-bd_sf"/>
</dbReference>
<reference evidence="5 6" key="1">
    <citation type="submission" date="2014-04" db="EMBL/GenBank/DDBJ databases">
        <authorList>
            <consortium name="DOE Joint Genome Institute"/>
            <person name="Kuo A."/>
            <person name="Martino E."/>
            <person name="Perotto S."/>
            <person name="Kohler A."/>
            <person name="Nagy L.G."/>
            <person name="Floudas D."/>
            <person name="Copeland A."/>
            <person name="Barry K.W."/>
            <person name="Cichocki N."/>
            <person name="Veneault-Fourrey C."/>
            <person name="LaButti K."/>
            <person name="Lindquist E.A."/>
            <person name="Lipzen A."/>
            <person name="Lundell T."/>
            <person name="Morin E."/>
            <person name="Murat C."/>
            <person name="Sun H."/>
            <person name="Tunlid A."/>
            <person name="Henrissat B."/>
            <person name="Grigoriev I.V."/>
            <person name="Hibbett D.S."/>
            <person name="Martin F."/>
            <person name="Nordberg H.P."/>
            <person name="Cantor M.N."/>
            <person name="Hua S.X."/>
        </authorList>
    </citation>
    <scope>NUCLEOTIDE SEQUENCE [LARGE SCALE GENOMIC DNA]</scope>
    <source>
        <strain evidence="5 6">Zn</strain>
    </source>
</reference>
<organism evidence="5 6">
    <name type="scientific">Oidiodendron maius (strain Zn)</name>
    <dbReference type="NCBI Taxonomy" id="913774"/>
    <lineage>
        <taxon>Eukaryota</taxon>
        <taxon>Fungi</taxon>
        <taxon>Dikarya</taxon>
        <taxon>Ascomycota</taxon>
        <taxon>Pezizomycotina</taxon>
        <taxon>Leotiomycetes</taxon>
        <taxon>Leotiomycetes incertae sedis</taxon>
        <taxon>Myxotrichaceae</taxon>
        <taxon>Oidiodendron</taxon>
    </lineage>
</organism>
<gene>
    <name evidence="5" type="ORF">OIDMADRAFT_133160</name>
</gene>
<dbReference type="PROSITE" id="PS51517">
    <property type="entry name" value="NDT80"/>
    <property type="match status" value="1"/>
</dbReference>
<dbReference type="Proteomes" id="UP000054321">
    <property type="component" value="Unassembled WGS sequence"/>
</dbReference>